<feature type="transmembrane region" description="Helical" evidence="1">
    <location>
        <begin position="30"/>
        <end position="50"/>
    </location>
</feature>
<keyword evidence="1" id="KW-0812">Transmembrane</keyword>
<evidence type="ECO:0000313" key="3">
    <source>
        <dbReference type="Proteomes" id="UP001517367"/>
    </source>
</evidence>
<comment type="caution">
    <text evidence="2">The sequence shown here is derived from an EMBL/GenBank/DDBJ whole genome shotgun (WGS) entry which is preliminary data.</text>
</comment>
<dbReference type="EMBL" id="SRMP02000002">
    <property type="protein sequence ID" value="MFN0290367.1"/>
    <property type="molecule type" value="Genomic_DNA"/>
</dbReference>
<keyword evidence="1" id="KW-0472">Membrane</keyword>
<evidence type="ECO:0000256" key="1">
    <source>
        <dbReference type="SAM" id="Phobius"/>
    </source>
</evidence>
<dbReference type="RefSeq" id="WP_138729597.1">
    <property type="nucleotide sequence ID" value="NZ_SRMP02000002.1"/>
</dbReference>
<keyword evidence="3" id="KW-1185">Reference proteome</keyword>
<organism evidence="2 3">
    <name type="scientific">Pedobacter helvus</name>
    <dbReference type="NCBI Taxonomy" id="2563444"/>
    <lineage>
        <taxon>Bacteria</taxon>
        <taxon>Pseudomonadati</taxon>
        <taxon>Bacteroidota</taxon>
        <taxon>Sphingobacteriia</taxon>
        <taxon>Sphingobacteriales</taxon>
        <taxon>Sphingobacteriaceae</taxon>
        <taxon>Pedobacter</taxon>
    </lineage>
</organism>
<sequence>MKIILTFLSLVFAIYAAVRGIDFIRREDHTFVLFGFGCLSLAAGLAYITVKSALKKRSR</sequence>
<gene>
    <name evidence="2" type="ORF">E5L68_003140</name>
</gene>
<accession>A0ABW9JHF6</accession>
<proteinExistence type="predicted"/>
<protein>
    <submittedName>
        <fullName evidence="2">Uncharacterized protein</fullName>
    </submittedName>
</protein>
<reference evidence="2 3" key="1">
    <citation type="submission" date="2024-12" db="EMBL/GenBank/DDBJ databases">
        <authorList>
            <person name="Hu S."/>
        </authorList>
    </citation>
    <scope>NUCLEOTIDE SEQUENCE [LARGE SCALE GENOMIC DNA]</scope>
    <source>
        <strain evidence="2 3">P-25</strain>
    </source>
</reference>
<dbReference type="Proteomes" id="UP001517367">
    <property type="component" value="Unassembled WGS sequence"/>
</dbReference>
<evidence type="ECO:0000313" key="2">
    <source>
        <dbReference type="EMBL" id="MFN0290367.1"/>
    </source>
</evidence>
<keyword evidence="1" id="KW-1133">Transmembrane helix</keyword>
<name>A0ABW9JHF6_9SPHI</name>